<feature type="region of interest" description="Disordered" evidence="1">
    <location>
        <begin position="281"/>
        <end position="316"/>
    </location>
</feature>
<sequence>MYLRSKHVQSFSIILILTVSLVSLFSMTVPYPGGFDFWKAEFTIAQLTNNNIIQITSTSSFIDDFGNFHVIGEVNNTSTQPQSNIVITAILSDTNNNLSVGNHSAFSSISNLRQGELSPFDIVVQDPQILGKFNFMEFSTTSQPAIEEKPANLVLNGSSSFVDNVGDPHITGNIINQGQSPEQFLNLVATFYDNSSLGVVGTQSFGLNVGSLENNQMAPFDISITDNKTKSQTAFYSINVDSAQSSMNFPLNPKFPFASLGGFVDSGLFLNSPLSANPLPSTVNEFNSNNNNNNNDQLSSSGSNNDDSDGSDSLNNDLEIDIDIAKDPIGRGDLQTIGVSVSDSDTDDAIAGANVDGTVKYATNRDYDTGNFNEDTDNDGKVEHTWRIGGGSDEGTFNVIVKVDANGYNSQTETTTFEVVDKDKLNNSTEEQDNSTSLGENSTTLDNESQEESNGDLDCADVDERNFQVESNDPNNFDGDNDGIGCETEEGNDDQTNNDEEEEPKTDDETTREILEGIDGTVIGGTTGDSSDSGSEQTDRDGDGVSNEQPSEEGGSDGNDSENEEQDDDSEDNDDNEEENN</sequence>
<evidence type="ECO:0000313" key="4">
    <source>
        <dbReference type="Proteomes" id="UP000058925"/>
    </source>
</evidence>
<feature type="compositionally biased region" description="Low complexity" evidence="1">
    <location>
        <begin position="287"/>
        <end position="316"/>
    </location>
</feature>
<feature type="transmembrane region" description="Helical" evidence="2">
    <location>
        <begin position="12"/>
        <end position="31"/>
    </location>
</feature>
<name>A0A654LWE9_9ARCH</name>
<accession>A0A654LWE9</accession>
<evidence type="ECO:0000256" key="2">
    <source>
        <dbReference type="SAM" id="Phobius"/>
    </source>
</evidence>
<keyword evidence="2" id="KW-0812">Transmembrane</keyword>
<keyword evidence="2" id="KW-0472">Membrane</keyword>
<keyword evidence="2" id="KW-1133">Transmembrane helix</keyword>
<dbReference type="AlphaFoldDB" id="A0A654LWE9"/>
<dbReference type="Proteomes" id="UP000058925">
    <property type="component" value="Chromosome"/>
</dbReference>
<feature type="compositionally biased region" description="Acidic residues" evidence="1">
    <location>
        <begin position="448"/>
        <end position="461"/>
    </location>
</feature>
<dbReference type="KEGG" id="taa:NMY3_00357"/>
<feature type="compositionally biased region" description="Acidic residues" evidence="1">
    <location>
        <begin position="550"/>
        <end position="581"/>
    </location>
</feature>
<reference evidence="4" key="1">
    <citation type="submission" date="2015-10" db="EMBL/GenBank/DDBJ databases">
        <title>Niche specialization of a soil ammonia-oxidizing archaeon, Candidatus Nitrosocosmicus oleophilus.</title>
        <authorList>
            <person name="Jung M.-Y."/>
            <person name="Rhee S.-K."/>
        </authorList>
    </citation>
    <scope>NUCLEOTIDE SEQUENCE [LARGE SCALE GENOMIC DNA]</scope>
    <source>
        <strain evidence="4">MY3</strain>
    </source>
</reference>
<feature type="region of interest" description="Disordered" evidence="1">
    <location>
        <begin position="419"/>
        <end position="581"/>
    </location>
</feature>
<proteinExistence type="predicted"/>
<keyword evidence="4" id="KW-1185">Reference proteome</keyword>
<organism evidence="3 4">
    <name type="scientific">Candidatus Nitrosocosmicus oleophilus</name>
    <dbReference type="NCBI Taxonomy" id="1353260"/>
    <lineage>
        <taxon>Archaea</taxon>
        <taxon>Nitrososphaerota</taxon>
        <taxon>Nitrososphaeria</taxon>
        <taxon>Nitrososphaerales</taxon>
        <taxon>Nitrososphaeraceae</taxon>
        <taxon>Candidatus Nitrosocosmicus</taxon>
    </lineage>
</organism>
<protein>
    <submittedName>
        <fullName evidence="3">Uncharacterized protein</fullName>
    </submittedName>
</protein>
<feature type="compositionally biased region" description="Polar residues" evidence="1">
    <location>
        <begin position="426"/>
        <end position="447"/>
    </location>
</feature>
<evidence type="ECO:0000313" key="3">
    <source>
        <dbReference type="EMBL" id="ALI34571.1"/>
    </source>
</evidence>
<evidence type="ECO:0000256" key="1">
    <source>
        <dbReference type="SAM" id="MobiDB-lite"/>
    </source>
</evidence>
<gene>
    <name evidence="3" type="ORF">NMY3_00357</name>
</gene>
<feature type="compositionally biased region" description="Acidic residues" evidence="1">
    <location>
        <begin position="487"/>
        <end position="506"/>
    </location>
</feature>
<dbReference type="EMBL" id="CP012850">
    <property type="protein sequence ID" value="ALI34571.1"/>
    <property type="molecule type" value="Genomic_DNA"/>
</dbReference>